<feature type="domain" description="ABC transporter" evidence="7">
    <location>
        <begin position="4"/>
        <end position="236"/>
    </location>
</feature>
<dbReference type="Pfam" id="PF00005">
    <property type="entry name" value="ABC_tran"/>
    <property type="match status" value="1"/>
</dbReference>
<reference evidence="8" key="1">
    <citation type="submission" date="2020-08" db="EMBL/GenBank/DDBJ databases">
        <title>Genome public.</title>
        <authorList>
            <person name="Liu C."/>
            <person name="Sun Q."/>
        </authorList>
    </citation>
    <scope>NUCLEOTIDE SEQUENCE</scope>
    <source>
        <strain evidence="8">BX5</strain>
    </source>
</reference>
<dbReference type="PANTHER" id="PTHR43875">
    <property type="entry name" value="MALTODEXTRIN IMPORT ATP-BINDING PROTEIN MSMX"/>
    <property type="match status" value="1"/>
</dbReference>
<dbReference type="GO" id="GO:0055052">
    <property type="term" value="C:ATP-binding cassette (ABC) transporter complex, substrate-binding subunit-containing"/>
    <property type="evidence" value="ECO:0007669"/>
    <property type="project" value="TreeGrafter"/>
</dbReference>
<evidence type="ECO:0000256" key="5">
    <source>
        <dbReference type="ARBA" id="ARBA00022967"/>
    </source>
</evidence>
<keyword evidence="5" id="KW-1278">Translocase</keyword>
<dbReference type="InterPro" id="IPR027417">
    <property type="entry name" value="P-loop_NTPase"/>
</dbReference>
<dbReference type="Proteomes" id="UP000602260">
    <property type="component" value="Unassembled WGS sequence"/>
</dbReference>
<dbReference type="SUPFAM" id="SSF50331">
    <property type="entry name" value="MOP-like"/>
    <property type="match status" value="1"/>
</dbReference>
<keyword evidence="1" id="KW-0813">Transport</keyword>
<dbReference type="GO" id="GO:0005524">
    <property type="term" value="F:ATP binding"/>
    <property type="evidence" value="ECO:0007669"/>
    <property type="project" value="UniProtKB-KW"/>
</dbReference>
<dbReference type="GO" id="GO:0140359">
    <property type="term" value="F:ABC-type transporter activity"/>
    <property type="evidence" value="ECO:0007669"/>
    <property type="project" value="UniProtKB-ARBA"/>
</dbReference>
<dbReference type="PANTHER" id="PTHR43875:SF15">
    <property type="entry name" value="TREHALOSE IMPORT ATP-BINDING PROTEIN SUGC"/>
    <property type="match status" value="1"/>
</dbReference>
<evidence type="ECO:0000313" key="9">
    <source>
        <dbReference type="Proteomes" id="UP000602260"/>
    </source>
</evidence>
<dbReference type="InterPro" id="IPR012340">
    <property type="entry name" value="NA-bd_OB-fold"/>
</dbReference>
<dbReference type="InterPro" id="IPR047641">
    <property type="entry name" value="ABC_transpr_MalK/UgpC-like"/>
</dbReference>
<keyword evidence="6" id="KW-0472">Membrane</keyword>
<evidence type="ECO:0000256" key="2">
    <source>
        <dbReference type="ARBA" id="ARBA00022475"/>
    </source>
</evidence>
<keyword evidence="9" id="KW-1185">Reference proteome</keyword>
<dbReference type="FunFam" id="3.40.50.300:FF:000042">
    <property type="entry name" value="Maltose/maltodextrin ABC transporter, ATP-binding protein"/>
    <property type="match status" value="1"/>
</dbReference>
<dbReference type="InterPro" id="IPR008995">
    <property type="entry name" value="Mo/tungstate-bd_C_term_dom"/>
</dbReference>
<accession>A0A8J6M434</accession>
<dbReference type="Gene3D" id="3.40.50.300">
    <property type="entry name" value="P-loop containing nucleotide triphosphate hydrolases"/>
    <property type="match status" value="1"/>
</dbReference>
<sequence>MARIQLENVKKKFGKVTALDGVTIDVKDNEFFVLFGPAGAGKTTMLNCIAGITLPEEGLIKFDGEIMNLVDPAHRNVAMTFENYALYPQMTVYDNMAAALRSNLYKTDEATIKEKVYKAAKIMKMENLLERLPSQLSNGQKQRVAMGRSLVRNPNVFLMDEPLAHLDAKLRNSMRTELKKIQADLGSTCIYVTHDFLEAMALGDRIAIVKEGRIVQVGSGDEIYYLPCNKFVAQLMGEPQINIIAGKMMVNGSQRQFVINVLGQEVALPMPEDAPLFAKLDQLGEVSLEMGLRPQNIAYRFEPAEGYFKATVYSYESIGNKSVIVAECGGYQVRMIAPNGLHVDIDQAVYVKPDVGHAMFFDGQSENFVGRYAEADYRALANEEA</sequence>
<dbReference type="Gene3D" id="2.40.50.140">
    <property type="entry name" value="Nucleic acid-binding proteins"/>
    <property type="match status" value="1"/>
</dbReference>
<evidence type="ECO:0000256" key="1">
    <source>
        <dbReference type="ARBA" id="ARBA00022448"/>
    </source>
</evidence>
<dbReference type="GO" id="GO:0016887">
    <property type="term" value="F:ATP hydrolysis activity"/>
    <property type="evidence" value="ECO:0007669"/>
    <property type="project" value="InterPro"/>
</dbReference>
<evidence type="ECO:0000256" key="4">
    <source>
        <dbReference type="ARBA" id="ARBA00022840"/>
    </source>
</evidence>
<dbReference type="InterPro" id="IPR003439">
    <property type="entry name" value="ABC_transporter-like_ATP-bd"/>
</dbReference>
<dbReference type="Gene3D" id="2.40.50.100">
    <property type="match status" value="1"/>
</dbReference>
<proteinExistence type="predicted"/>
<evidence type="ECO:0000256" key="6">
    <source>
        <dbReference type="ARBA" id="ARBA00023136"/>
    </source>
</evidence>
<evidence type="ECO:0000259" key="7">
    <source>
        <dbReference type="PROSITE" id="PS50893"/>
    </source>
</evidence>
<name>A0A8J6M434_9FIRM</name>
<dbReference type="PROSITE" id="PS50893">
    <property type="entry name" value="ABC_TRANSPORTER_2"/>
    <property type="match status" value="1"/>
</dbReference>
<dbReference type="SUPFAM" id="SSF52540">
    <property type="entry name" value="P-loop containing nucleoside triphosphate hydrolases"/>
    <property type="match status" value="1"/>
</dbReference>
<protein>
    <submittedName>
        <fullName evidence="8">ABC transporter ATP-binding protein</fullName>
    </submittedName>
</protein>
<keyword evidence="3" id="KW-0547">Nucleotide-binding</keyword>
<keyword evidence="2" id="KW-1003">Cell membrane</keyword>
<dbReference type="InterPro" id="IPR003593">
    <property type="entry name" value="AAA+_ATPase"/>
</dbReference>
<organism evidence="8 9">
    <name type="scientific">Flintibacter faecis</name>
    <dbReference type="NCBI Taxonomy" id="2763047"/>
    <lineage>
        <taxon>Bacteria</taxon>
        <taxon>Bacillati</taxon>
        <taxon>Bacillota</taxon>
        <taxon>Clostridia</taxon>
        <taxon>Eubacteriales</taxon>
        <taxon>Flintibacter</taxon>
    </lineage>
</organism>
<comment type="caution">
    <text evidence="8">The sequence shown here is derived from an EMBL/GenBank/DDBJ whole genome shotgun (WGS) entry which is preliminary data.</text>
</comment>
<dbReference type="EMBL" id="JACOPN010000001">
    <property type="protein sequence ID" value="MBC5715907.1"/>
    <property type="molecule type" value="Genomic_DNA"/>
</dbReference>
<dbReference type="RefSeq" id="WP_147560498.1">
    <property type="nucleotide sequence ID" value="NZ_JACOPN010000001.1"/>
</dbReference>
<evidence type="ECO:0000313" key="8">
    <source>
        <dbReference type="EMBL" id="MBC5715907.1"/>
    </source>
</evidence>
<dbReference type="AlphaFoldDB" id="A0A8J6M434"/>
<evidence type="ECO:0000256" key="3">
    <source>
        <dbReference type="ARBA" id="ARBA00022741"/>
    </source>
</evidence>
<dbReference type="SMART" id="SM00382">
    <property type="entry name" value="AAA"/>
    <property type="match status" value="1"/>
</dbReference>
<gene>
    <name evidence="8" type="ORF">H8S55_00960</name>
</gene>
<keyword evidence="4 8" id="KW-0067">ATP-binding</keyword>